<keyword evidence="4" id="KW-1185">Reference proteome</keyword>
<accession>A0A3R7ME22</accession>
<reference evidence="3 4" key="1">
    <citation type="journal article" date="2018" name="BMC Genomics">
        <title>Genomic comparison of Trypanosoma conorhini and Trypanosoma rangeli to Trypanosoma cruzi strains of high and low virulence.</title>
        <authorList>
            <person name="Bradwell K.R."/>
            <person name="Koparde V.N."/>
            <person name="Matveyev A.V."/>
            <person name="Serrano M.G."/>
            <person name="Alves J.M."/>
            <person name="Parikh H."/>
            <person name="Huang B."/>
            <person name="Lee V."/>
            <person name="Espinosa-Alvarez O."/>
            <person name="Ortiz P.A."/>
            <person name="Costa-Martins A.G."/>
            <person name="Teixeira M.M."/>
            <person name="Buck G.A."/>
        </authorList>
    </citation>
    <scope>NUCLEOTIDE SEQUENCE [LARGE SCALE GENOMIC DNA]</scope>
    <source>
        <strain evidence="3 4">025E</strain>
    </source>
</reference>
<gene>
    <name evidence="3" type="ORF">Tco025E_06325</name>
</gene>
<dbReference type="GeneID" id="40319936"/>
<proteinExistence type="predicted"/>
<name>A0A3R7ME22_9TRYP</name>
<feature type="region of interest" description="Disordered" evidence="2">
    <location>
        <begin position="446"/>
        <end position="471"/>
    </location>
</feature>
<feature type="coiled-coil region" evidence="1">
    <location>
        <begin position="73"/>
        <end position="100"/>
    </location>
</feature>
<dbReference type="Proteomes" id="UP000284403">
    <property type="component" value="Unassembled WGS sequence"/>
</dbReference>
<evidence type="ECO:0000256" key="2">
    <source>
        <dbReference type="SAM" id="MobiDB-lite"/>
    </source>
</evidence>
<dbReference type="RefSeq" id="XP_029226847.1">
    <property type="nucleotide sequence ID" value="XM_029373204.1"/>
</dbReference>
<keyword evidence="1" id="KW-0175">Coiled coil</keyword>
<dbReference type="AlphaFoldDB" id="A0A3R7ME22"/>
<evidence type="ECO:0000256" key="1">
    <source>
        <dbReference type="SAM" id="Coils"/>
    </source>
</evidence>
<dbReference type="OrthoDB" id="246954at2759"/>
<evidence type="ECO:0000313" key="4">
    <source>
        <dbReference type="Proteomes" id="UP000284403"/>
    </source>
</evidence>
<protein>
    <submittedName>
        <fullName evidence="3">Uncharacterized protein</fullName>
    </submittedName>
</protein>
<organism evidence="3 4">
    <name type="scientific">Trypanosoma conorhini</name>
    <dbReference type="NCBI Taxonomy" id="83891"/>
    <lineage>
        <taxon>Eukaryota</taxon>
        <taxon>Discoba</taxon>
        <taxon>Euglenozoa</taxon>
        <taxon>Kinetoplastea</taxon>
        <taxon>Metakinetoplastina</taxon>
        <taxon>Trypanosomatida</taxon>
        <taxon>Trypanosomatidae</taxon>
        <taxon>Trypanosoma</taxon>
    </lineage>
</organism>
<dbReference type="EMBL" id="MKKU01000401">
    <property type="protein sequence ID" value="RNF13538.1"/>
    <property type="molecule type" value="Genomic_DNA"/>
</dbReference>
<feature type="compositionally biased region" description="Basic and acidic residues" evidence="2">
    <location>
        <begin position="446"/>
        <end position="455"/>
    </location>
</feature>
<sequence>MLPTCGGAGCRRLGALPLVVAAAASPLWGARRHRLTNASILANIKGMADEANDLASKLVYARRRQEDAVAWAIKEKEMLAEKAKRQLAAETRRLQEEEKIEAYLQEVAAKSGDAAAAAARRQLAKAKSPYTRSVDAFGEKSVRLQHSFAGLADNRVIKWWERLYWNYLRYGFTQERLIAKDRFGNKFTVTWQFQKGREEQRRMYRKDANKKHLPYGALATDDRLWERWMRGHRGDPPSVAEEEHCRDYKKQYFGAMVLEEEEVEDALMRVMAHMNRSQQTFQELDEDQVYGDAHRATRPLRQAEHHPEQEHAAKAQAGATWTLGFVRGDLFYNEEEVEVMRTELGHVFRNMAWQELEYKRQVRVNRRQHPVRKPAEGTTDPNAPDGEPFVHYWERTDLGIPYHDAVPDLTTPALERLRVEVDQLEDERLALRRELGLTDLGDIREGRDPIDKAGAREPFQPPPVSSRWRPKCWEEAWGTGAGNKW</sequence>
<comment type="caution">
    <text evidence="3">The sequence shown here is derived from an EMBL/GenBank/DDBJ whole genome shotgun (WGS) entry which is preliminary data.</text>
</comment>
<evidence type="ECO:0000313" key="3">
    <source>
        <dbReference type="EMBL" id="RNF13538.1"/>
    </source>
</evidence>
<feature type="region of interest" description="Disordered" evidence="2">
    <location>
        <begin position="367"/>
        <end position="386"/>
    </location>
</feature>